<dbReference type="Pfam" id="PF03704">
    <property type="entry name" value="BTAD"/>
    <property type="match status" value="1"/>
</dbReference>
<evidence type="ECO:0000256" key="3">
    <source>
        <dbReference type="ARBA" id="ARBA00023125"/>
    </source>
</evidence>
<dbReference type="SMART" id="SM00028">
    <property type="entry name" value="TPR"/>
    <property type="match status" value="3"/>
</dbReference>
<dbReference type="InterPro" id="IPR002182">
    <property type="entry name" value="NB-ARC"/>
</dbReference>
<dbReference type="SUPFAM" id="SSF48452">
    <property type="entry name" value="TPR-like"/>
    <property type="match status" value="2"/>
</dbReference>
<dbReference type="InterPro" id="IPR036388">
    <property type="entry name" value="WH-like_DNA-bd_sf"/>
</dbReference>
<dbReference type="PANTHER" id="PTHR35807">
    <property type="entry name" value="TRANSCRIPTIONAL REGULATOR REDD-RELATED"/>
    <property type="match status" value="1"/>
</dbReference>
<dbReference type="InterPro" id="IPR019734">
    <property type="entry name" value="TPR_rpt"/>
</dbReference>
<dbReference type="Pfam" id="PF00931">
    <property type="entry name" value="NB-ARC"/>
    <property type="match status" value="1"/>
</dbReference>
<keyword evidence="3 5" id="KW-0238">DNA-binding</keyword>
<dbReference type="OrthoDB" id="5521887at2"/>
<dbReference type="Proteomes" id="UP000294543">
    <property type="component" value="Unassembled WGS sequence"/>
</dbReference>
<dbReference type="GO" id="GO:0006355">
    <property type="term" value="P:regulation of DNA-templated transcription"/>
    <property type="evidence" value="ECO:0007669"/>
    <property type="project" value="InterPro"/>
</dbReference>
<dbReference type="InterPro" id="IPR027417">
    <property type="entry name" value="P-loop_NTPase"/>
</dbReference>
<evidence type="ECO:0000256" key="5">
    <source>
        <dbReference type="PROSITE-ProRule" id="PRU01091"/>
    </source>
</evidence>
<dbReference type="InterPro" id="IPR005158">
    <property type="entry name" value="BTAD"/>
</dbReference>
<dbReference type="InterPro" id="IPR051677">
    <property type="entry name" value="AfsR-DnrI-RedD_regulator"/>
</dbReference>
<reference evidence="8 9" key="1">
    <citation type="submission" date="2019-03" db="EMBL/GenBank/DDBJ databases">
        <title>Draft genome sequences of novel Actinobacteria.</title>
        <authorList>
            <person name="Sahin N."/>
            <person name="Ay H."/>
            <person name="Saygin H."/>
        </authorList>
    </citation>
    <scope>NUCLEOTIDE SEQUENCE [LARGE SCALE GENOMIC DNA]</scope>
    <source>
        <strain evidence="8 9">KC712</strain>
    </source>
</reference>
<evidence type="ECO:0000256" key="1">
    <source>
        <dbReference type="ARBA" id="ARBA00005820"/>
    </source>
</evidence>
<evidence type="ECO:0000259" key="7">
    <source>
        <dbReference type="PROSITE" id="PS51755"/>
    </source>
</evidence>
<dbReference type="PANTHER" id="PTHR35807:SF1">
    <property type="entry name" value="TRANSCRIPTIONAL REGULATOR REDD"/>
    <property type="match status" value="1"/>
</dbReference>
<protein>
    <submittedName>
        <fullName evidence="8">AfsR/SARP family transcriptional regulator</fullName>
    </submittedName>
</protein>
<keyword evidence="4" id="KW-0804">Transcription</keyword>
<evidence type="ECO:0000256" key="4">
    <source>
        <dbReference type="ARBA" id="ARBA00023163"/>
    </source>
</evidence>
<name>A0A4R4WJW1_9ACTN</name>
<evidence type="ECO:0000256" key="6">
    <source>
        <dbReference type="SAM" id="MobiDB-lite"/>
    </source>
</evidence>
<keyword evidence="9" id="KW-1185">Reference proteome</keyword>
<feature type="DNA-binding region" description="OmpR/PhoB-type" evidence="5">
    <location>
        <begin position="1"/>
        <end position="90"/>
    </location>
</feature>
<accession>A0A4R4WJW1</accession>
<dbReference type="SMART" id="SM01043">
    <property type="entry name" value="BTAD"/>
    <property type="match status" value="1"/>
</dbReference>
<dbReference type="Pfam" id="PF13424">
    <property type="entry name" value="TPR_12"/>
    <property type="match status" value="1"/>
</dbReference>
<dbReference type="InterPro" id="IPR016032">
    <property type="entry name" value="Sig_transdc_resp-reg_C-effctor"/>
</dbReference>
<dbReference type="Pfam" id="PF00486">
    <property type="entry name" value="Trans_reg_C"/>
    <property type="match status" value="1"/>
</dbReference>
<dbReference type="Gene3D" id="3.40.50.300">
    <property type="entry name" value="P-loop containing nucleotide triphosphate hydrolases"/>
    <property type="match status" value="1"/>
</dbReference>
<dbReference type="GO" id="GO:0000160">
    <property type="term" value="P:phosphorelay signal transduction system"/>
    <property type="evidence" value="ECO:0007669"/>
    <property type="project" value="InterPro"/>
</dbReference>
<dbReference type="Gene3D" id="1.25.40.10">
    <property type="entry name" value="Tetratricopeptide repeat domain"/>
    <property type="match status" value="3"/>
</dbReference>
<dbReference type="GO" id="GO:0003677">
    <property type="term" value="F:DNA binding"/>
    <property type="evidence" value="ECO:0007669"/>
    <property type="project" value="UniProtKB-UniRule"/>
</dbReference>
<feature type="domain" description="OmpR/PhoB-type" evidence="7">
    <location>
        <begin position="1"/>
        <end position="90"/>
    </location>
</feature>
<dbReference type="SUPFAM" id="SSF52540">
    <property type="entry name" value="P-loop containing nucleoside triphosphate hydrolases"/>
    <property type="match status" value="1"/>
</dbReference>
<comment type="similarity">
    <text evidence="1">Belongs to the AfsR/DnrI/RedD regulatory family.</text>
</comment>
<organism evidence="8 9">
    <name type="scientific">Nonomuraea diastatica</name>
    <dbReference type="NCBI Taxonomy" id="1848329"/>
    <lineage>
        <taxon>Bacteria</taxon>
        <taxon>Bacillati</taxon>
        <taxon>Actinomycetota</taxon>
        <taxon>Actinomycetes</taxon>
        <taxon>Streptosporangiales</taxon>
        <taxon>Streptosporangiaceae</taxon>
        <taxon>Nonomuraea</taxon>
    </lineage>
</organism>
<dbReference type="Gene3D" id="1.10.10.10">
    <property type="entry name" value="Winged helix-like DNA-binding domain superfamily/Winged helix DNA-binding domain"/>
    <property type="match status" value="1"/>
</dbReference>
<dbReference type="InterPro" id="IPR001867">
    <property type="entry name" value="OmpR/PhoB-type_DNA-bd"/>
</dbReference>
<dbReference type="EMBL" id="SMKP01000059">
    <property type="protein sequence ID" value="TDD19312.1"/>
    <property type="molecule type" value="Genomic_DNA"/>
</dbReference>
<evidence type="ECO:0000313" key="9">
    <source>
        <dbReference type="Proteomes" id="UP000294543"/>
    </source>
</evidence>
<dbReference type="SUPFAM" id="SSF46894">
    <property type="entry name" value="C-terminal effector domain of the bipartite response regulators"/>
    <property type="match status" value="1"/>
</dbReference>
<dbReference type="RefSeq" id="WP_132510748.1">
    <property type="nucleotide sequence ID" value="NZ_SMKP01000059.1"/>
</dbReference>
<keyword evidence="2" id="KW-0805">Transcription regulation</keyword>
<gene>
    <name evidence="8" type="ORF">E1294_21375</name>
</gene>
<dbReference type="SMART" id="SM00862">
    <property type="entry name" value="Trans_reg_C"/>
    <property type="match status" value="1"/>
</dbReference>
<comment type="caution">
    <text evidence="8">The sequence shown here is derived from an EMBL/GenBank/DDBJ whole genome shotgun (WGS) entry which is preliminary data.</text>
</comment>
<evidence type="ECO:0000313" key="8">
    <source>
        <dbReference type="EMBL" id="TDD19312.1"/>
    </source>
</evidence>
<dbReference type="PROSITE" id="PS51755">
    <property type="entry name" value="OMPR_PHOB"/>
    <property type="match status" value="1"/>
</dbReference>
<proteinExistence type="inferred from homology"/>
<dbReference type="AlphaFoldDB" id="A0A4R4WJW1"/>
<sequence>MKFGILGPLTVWREGEPLDLGTPKARVLLAVLLCQAGNPVSEDQLAVALWGNTPPKSATKNVQTYAHRLRRHLSDPARVVRQGSGYLVPVAPDELDAARFEKLAGSGQAAEAAGEPEEATHRLHEALSLWRGPAFAGMADVPMLAAEAVRLDEVRLSVLQSRIAVDLRLGRHAGLLGELIALTGEYPLRERLRTQLMLALYRCGRRADALAEYTRARKTLIEETGLDPAEELHDMHQRILTEDPSLDLVPRAMATIPGSPARGPRRPAEAQRAYRERAARRPEERGVETGEKTRHTPTRSRSADRTVHVSALTPELRVAPTPAELPPDIAEFTGRDGEVADLTEVLTKPRPGTVAMASIAGMGGLGKTTLAVHVAHRIAGRFPDGQLYADLRGASADPARPEDVLSRFLFALGISATRIPESLEERVAFYRSCMAGRRILILLDNVAGEEQVRPLLPGAPGTAVLLTGRVRLVGLEGASLLELDVLPSAQAMDLLRKIVGDARVQDDPDAALEIIRLCGRVPLAVRISAARLLGRRQWSLCHLAGVLGEERHRLDELVAGDLDIRAGFEMSYRTLPAGAQRAFRLAGLLDAPDFASWAVAALLDVPMRQAERVIEALVDAHLLTLTGTDETGRLRYRFHDLIRLYARERAQREDPEPDRQAALRRALGAWLALAEVAAEHVPGPCFAPMHSSAPRWRLPAAVSGPLLADPMAWFGAEHAALMAGVAQACEARLTQLAWDLAGSTETYLNVRGLYDGWQRMHEQALALCRETGDKRGEAVLMRGLLEVTTWSSPAGPGPAMTRMRAGASQLLDLFTMLDDPVGMADALATLAWSMTADGNGGVQALALAERALRTAAYADYLGGQARAYHVMAIIHGEDDPQAALTVLEQATKVAEALGNAHYTTTITQFLGAAKSFCGDITGGQELLESSLEMARRLNYRYLETFSLLYLSKLFVAVGDERARATVELTLAHSEGGNFGHYLADALSVLGQLNLAEGDLPAAIATLERSVRVWRTRGSIPYLARTLRALGDAHGAAGDHRTARAVWEEARELFREISHEDGVRTLDARLATP</sequence>
<feature type="region of interest" description="Disordered" evidence="6">
    <location>
        <begin position="254"/>
        <end position="307"/>
    </location>
</feature>
<feature type="compositionally biased region" description="Basic and acidic residues" evidence="6">
    <location>
        <begin position="266"/>
        <end position="294"/>
    </location>
</feature>
<dbReference type="InterPro" id="IPR011990">
    <property type="entry name" value="TPR-like_helical_dom_sf"/>
</dbReference>
<dbReference type="CDD" id="cd15831">
    <property type="entry name" value="BTAD"/>
    <property type="match status" value="1"/>
</dbReference>
<dbReference type="PRINTS" id="PR00364">
    <property type="entry name" value="DISEASERSIST"/>
</dbReference>
<evidence type="ECO:0000256" key="2">
    <source>
        <dbReference type="ARBA" id="ARBA00023015"/>
    </source>
</evidence>
<dbReference type="GO" id="GO:0043531">
    <property type="term" value="F:ADP binding"/>
    <property type="evidence" value="ECO:0007669"/>
    <property type="project" value="InterPro"/>
</dbReference>